<dbReference type="GO" id="GO:0000049">
    <property type="term" value="F:tRNA binding"/>
    <property type="evidence" value="ECO:0007669"/>
    <property type="project" value="TreeGrafter"/>
</dbReference>
<evidence type="ECO:0000256" key="10">
    <source>
        <dbReference type="ARBA" id="ARBA00022840"/>
    </source>
</evidence>
<evidence type="ECO:0000256" key="14">
    <source>
        <dbReference type="PIRSR" id="PIRSR004930-1"/>
    </source>
</evidence>
<dbReference type="GO" id="GO:0003725">
    <property type="term" value="F:double-stranded RNA binding"/>
    <property type="evidence" value="ECO:0007669"/>
    <property type="project" value="UniProtKB-UniRule"/>
</dbReference>
<keyword evidence="10 13" id="KW-0067">ATP-binding</keyword>
<dbReference type="InterPro" id="IPR017945">
    <property type="entry name" value="DHBP_synth_RibB-like_a/b_dom"/>
</dbReference>
<feature type="binding site" evidence="14">
    <location>
        <position position="26"/>
    </location>
    <ligand>
        <name>L-threonine</name>
        <dbReference type="ChEBI" id="CHEBI:57926"/>
    </ligand>
</feature>
<dbReference type="GO" id="GO:0061710">
    <property type="term" value="F:L-threonylcarbamoyladenylate synthase"/>
    <property type="evidence" value="ECO:0007669"/>
    <property type="project" value="UniProtKB-EC"/>
</dbReference>
<evidence type="ECO:0000256" key="3">
    <source>
        <dbReference type="ARBA" id="ARBA00012584"/>
    </source>
</evidence>
<comment type="caution">
    <text evidence="16">The sequence shown here is derived from an EMBL/GenBank/DDBJ whole genome shotgun (WGS) entry which is preliminary data.</text>
</comment>
<evidence type="ECO:0000256" key="6">
    <source>
        <dbReference type="ARBA" id="ARBA00022679"/>
    </source>
</evidence>
<dbReference type="GO" id="GO:0005524">
    <property type="term" value="F:ATP binding"/>
    <property type="evidence" value="ECO:0007669"/>
    <property type="project" value="UniProtKB-UniRule"/>
</dbReference>
<dbReference type="RefSeq" id="WP_061834591.1">
    <property type="nucleotide sequence ID" value="NZ_LUKE01000001.1"/>
</dbReference>
<dbReference type="InterPro" id="IPR010923">
    <property type="entry name" value="T(6)A37_SUA5"/>
</dbReference>
<dbReference type="PIRSF" id="PIRSF004930">
    <property type="entry name" value="Tln_factor_SUA5"/>
    <property type="match status" value="1"/>
</dbReference>
<evidence type="ECO:0000256" key="2">
    <source>
        <dbReference type="ARBA" id="ARBA00007663"/>
    </source>
</evidence>
<dbReference type="Pfam" id="PF01300">
    <property type="entry name" value="Sua5_yciO_yrdC"/>
    <property type="match status" value="1"/>
</dbReference>
<feature type="binding site" evidence="14">
    <location>
        <position position="58"/>
    </location>
    <ligand>
        <name>L-threonine</name>
        <dbReference type="ChEBI" id="CHEBI:57926"/>
    </ligand>
</feature>
<keyword evidence="17" id="KW-1185">Reference proteome</keyword>
<evidence type="ECO:0000256" key="7">
    <source>
        <dbReference type="ARBA" id="ARBA00022694"/>
    </source>
</evidence>
<dbReference type="SUPFAM" id="SSF55821">
    <property type="entry name" value="YrdC/RibB"/>
    <property type="match status" value="1"/>
</dbReference>
<evidence type="ECO:0000256" key="9">
    <source>
        <dbReference type="ARBA" id="ARBA00022741"/>
    </source>
</evidence>
<evidence type="ECO:0000313" key="16">
    <source>
        <dbReference type="EMBL" id="KYG67014.1"/>
    </source>
</evidence>
<name>A0A150WRQ7_BDEBC</name>
<keyword evidence="6 13" id="KW-0808">Transferase</keyword>
<feature type="binding site" evidence="14">
    <location>
        <position position="172"/>
    </location>
    <ligand>
        <name>L-threonine</name>
        <dbReference type="ChEBI" id="CHEBI:57926"/>
    </ligand>
</feature>
<keyword evidence="8 13" id="KW-0548">Nucleotidyltransferase</keyword>
<dbReference type="EC" id="2.7.7.87" evidence="3 13"/>
<feature type="binding site" evidence="14">
    <location>
        <position position="49"/>
    </location>
    <ligand>
        <name>ATP</name>
        <dbReference type="ChEBI" id="CHEBI:30616"/>
    </ligand>
</feature>
<dbReference type="AlphaFoldDB" id="A0A150WRQ7"/>
<feature type="binding site" evidence="14">
    <location>
        <position position="142"/>
    </location>
    <ligand>
        <name>L-threonine</name>
        <dbReference type="ChEBI" id="CHEBI:57926"/>
    </ligand>
</feature>
<evidence type="ECO:0000259" key="15">
    <source>
        <dbReference type="PROSITE" id="PS51163"/>
    </source>
</evidence>
<comment type="function">
    <text evidence="13">Required for the formation of a threonylcarbamoyl group on adenosine at position 37 (t(6)A37) in tRNAs that read codons beginning with adenine.</text>
</comment>
<dbReference type="FunFam" id="3.90.870.10:FF:000009">
    <property type="entry name" value="Threonylcarbamoyl-AMP synthase, putative"/>
    <property type="match status" value="1"/>
</dbReference>
<keyword evidence="7 13" id="KW-0819">tRNA processing</keyword>
<evidence type="ECO:0000256" key="12">
    <source>
        <dbReference type="ARBA" id="ARBA00048366"/>
    </source>
</evidence>
<evidence type="ECO:0000256" key="4">
    <source>
        <dbReference type="ARBA" id="ARBA00015492"/>
    </source>
</evidence>
<dbReference type="PROSITE" id="PS51163">
    <property type="entry name" value="YRDC"/>
    <property type="match status" value="1"/>
</dbReference>
<proteinExistence type="inferred from homology"/>
<comment type="catalytic activity">
    <reaction evidence="12 13">
        <text>L-threonine + hydrogencarbonate + ATP = L-threonylcarbamoyladenylate + diphosphate + H2O</text>
        <dbReference type="Rhea" id="RHEA:36407"/>
        <dbReference type="ChEBI" id="CHEBI:15377"/>
        <dbReference type="ChEBI" id="CHEBI:17544"/>
        <dbReference type="ChEBI" id="CHEBI:30616"/>
        <dbReference type="ChEBI" id="CHEBI:33019"/>
        <dbReference type="ChEBI" id="CHEBI:57926"/>
        <dbReference type="ChEBI" id="CHEBI:73682"/>
        <dbReference type="EC" id="2.7.7.87"/>
    </reaction>
</comment>
<dbReference type="EMBL" id="LUKE01000001">
    <property type="protein sequence ID" value="KYG67014.1"/>
    <property type="molecule type" value="Genomic_DNA"/>
</dbReference>
<gene>
    <name evidence="16" type="ORF">AZI86_08325</name>
</gene>
<evidence type="ECO:0000256" key="13">
    <source>
        <dbReference type="PIRNR" id="PIRNR004930"/>
    </source>
</evidence>
<dbReference type="InterPro" id="IPR050156">
    <property type="entry name" value="TC-AMP_synthase_SUA5"/>
</dbReference>
<feature type="binding site" evidence="14">
    <location>
        <position position="112"/>
    </location>
    <ligand>
        <name>L-threonine</name>
        <dbReference type="ChEBI" id="CHEBI:57926"/>
    </ligand>
</feature>
<dbReference type="GO" id="GO:0008033">
    <property type="term" value="P:tRNA processing"/>
    <property type="evidence" value="ECO:0007669"/>
    <property type="project" value="UniProtKB-KW"/>
</dbReference>
<evidence type="ECO:0000256" key="1">
    <source>
        <dbReference type="ARBA" id="ARBA00004496"/>
    </source>
</evidence>
<evidence type="ECO:0000313" key="17">
    <source>
        <dbReference type="Proteomes" id="UP000075320"/>
    </source>
</evidence>
<reference evidence="16 17" key="1">
    <citation type="submission" date="2016-03" db="EMBL/GenBank/DDBJ databases">
        <authorList>
            <person name="Ploux O."/>
        </authorList>
    </citation>
    <scope>NUCLEOTIDE SEQUENCE [LARGE SCALE GENOMIC DNA]</scope>
    <source>
        <strain evidence="16 17">R0</strain>
    </source>
</reference>
<feature type="binding site" evidence="14">
    <location>
        <position position="229"/>
    </location>
    <ligand>
        <name>ATP</name>
        <dbReference type="ChEBI" id="CHEBI:30616"/>
    </ligand>
</feature>
<protein>
    <recommendedName>
        <fullName evidence="4 13">Threonylcarbamoyl-AMP synthase</fullName>
        <shortName evidence="13">TC-AMP synthase</shortName>
        <ecNumber evidence="3 13">2.7.7.87</ecNumber>
    </recommendedName>
    <alternativeName>
        <fullName evidence="11 13">L-threonylcarbamoyladenylate synthase</fullName>
    </alternativeName>
</protein>
<dbReference type="PANTHER" id="PTHR17490">
    <property type="entry name" value="SUA5"/>
    <property type="match status" value="1"/>
</dbReference>
<evidence type="ECO:0000256" key="5">
    <source>
        <dbReference type="ARBA" id="ARBA00022490"/>
    </source>
</evidence>
<keyword evidence="9 13" id="KW-0547">Nucleotide-binding</keyword>
<feature type="domain" description="YrdC-like" evidence="15">
    <location>
        <begin position="4"/>
        <end position="194"/>
    </location>
</feature>
<evidence type="ECO:0000256" key="8">
    <source>
        <dbReference type="ARBA" id="ARBA00022695"/>
    </source>
</evidence>
<dbReference type="Gene3D" id="3.40.50.11030">
    <property type="entry name" value="Threonylcarbamoyl-AMP synthase, C-terminal domain"/>
    <property type="match status" value="1"/>
</dbReference>
<evidence type="ECO:0000256" key="11">
    <source>
        <dbReference type="ARBA" id="ARBA00029774"/>
    </source>
</evidence>
<dbReference type="Pfam" id="PF03481">
    <property type="entry name" value="Sua5_C"/>
    <property type="match status" value="1"/>
</dbReference>
<dbReference type="InterPro" id="IPR006070">
    <property type="entry name" value="Sua5-like_dom"/>
</dbReference>
<keyword evidence="5 13" id="KW-0963">Cytoplasm</keyword>
<dbReference type="PANTHER" id="PTHR17490:SF16">
    <property type="entry name" value="THREONYLCARBAMOYL-AMP SYNTHASE"/>
    <property type="match status" value="1"/>
</dbReference>
<dbReference type="GO" id="GO:0006450">
    <property type="term" value="P:regulation of translational fidelity"/>
    <property type="evidence" value="ECO:0007669"/>
    <property type="project" value="TreeGrafter"/>
</dbReference>
<feature type="binding site" evidence="14">
    <location>
        <position position="134"/>
    </location>
    <ligand>
        <name>ATP</name>
        <dbReference type="ChEBI" id="CHEBI:30616"/>
    </ligand>
</feature>
<feature type="binding site" evidence="14">
    <location>
        <position position="190"/>
    </location>
    <ligand>
        <name>ATP</name>
        <dbReference type="ChEBI" id="CHEBI:30616"/>
    </ligand>
</feature>
<dbReference type="Gene3D" id="3.90.870.10">
    <property type="entry name" value="DHBP synthase"/>
    <property type="match status" value="1"/>
</dbReference>
<organism evidence="16 17">
    <name type="scientific">Bdellovibrio bacteriovorus</name>
    <dbReference type="NCBI Taxonomy" id="959"/>
    <lineage>
        <taxon>Bacteria</taxon>
        <taxon>Pseudomonadati</taxon>
        <taxon>Bdellovibrionota</taxon>
        <taxon>Bdellovibrionia</taxon>
        <taxon>Bdellovibrionales</taxon>
        <taxon>Pseudobdellovibrionaceae</taxon>
        <taxon>Bdellovibrio</taxon>
    </lineage>
</organism>
<feature type="binding site" evidence="14">
    <location>
        <position position="132"/>
    </location>
    <ligand>
        <name>L-threonine</name>
        <dbReference type="ChEBI" id="CHEBI:57926"/>
    </ligand>
</feature>
<dbReference type="NCBIfam" id="TIGR00057">
    <property type="entry name" value="L-threonylcarbamoyladenylate synthase"/>
    <property type="match status" value="1"/>
</dbReference>
<dbReference type="InterPro" id="IPR005145">
    <property type="entry name" value="Sua5_C"/>
</dbReference>
<dbReference type="GO" id="GO:0005737">
    <property type="term" value="C:cytoplasm"/>
    <property type="evidence" value="ECO:0007669"/>
    <property type="project" value="UniProtKB-SubCell"/>
</dbReference>
<accession>A0A150WRQ7</accession>
<comment type="subcellular location">
    <subcellularLocation>
        <location evidence="1 13">Cytoplasm</location>
    </subcellularLocation>
</comment>
<dbReference type="InterPro" id="IPR038385">
    <property type="entry name" value="Sua5/YwlC_C"/>
</dbReference>
<dbReference type="Proteomes" id="UP000075320">
    <property type="component" value="Unassembled WGS sequence"/>
</dbReference>
<sequence>MGMTQDIAKAKNILDEGGVIGLPTETVYGLAARIDIPSAIEKIFKTKERPFFDPLIVHVSSMAQAQKVAAYWGPVTEILAQAFWPGPLTLVLPKGSSVNPMITSGLESVGIRMPAHPVALEILNKVGTPLAAPSANKFGKTSPTSAAHVRTEFGKEDVFVVNGGDCNIGIESTVLSVKENGREAVLSILRKGHILRSDLEKVLNTKNISYQFVETTDKKESPGHMKHHYMPPVPFIVCKDSKRPLASILQEVNQQLAKLPDEIESIKIVKPKEGLKTITALKLDNDPVLASREFYAKLREAAAAGSDGILFYQESFHDGERWEPLFDRLNKAASLILN</sequence>
<dbReference type="OrthoDB" id="5288939at2"/>
<comment type="similarity">
    <text evidence="2 13">Belongs to the SUA5 family.</text>
</comment>